<dbReference type="AlphaFoldDB" id="A0A139BW87"/>
<comment type="caution">
    <text evidence="1">The sequence shown here is derived from an EMBL/GenBank/DDBJ whole genome shotgun (WGS) entry which is preliminary data.</text>
</comment>
<protein>
    <submittedName>
        <fullName evidence="1">Prophage CP4-57 regulatory protein-like</fullName>
    </submittedName>
</protein>
<proteinExistence type="predicted"/>
<reference evidence="1 2" key="1">
    <citation type="submission" date="2016-02" db="EMBL/GenBank/DDBJ databases">
        <authorList>
            <person name="Wen L."/>
            <person name="He K."/>
            <person name="Yang H."/>
        </authorList>
    </citation>
    <scope>NUCLEOTIDE SEQUENCE [LARGE SCALE GENOMIC DNA]</scope>
    <source>
        <strain evidence="1">ShG14-8</strain>
    </source>
</reference>
<dbReference type="Pfam" id="PF05930">
    <property type="entry name" value="Phage_AlpA"/>
    <property type="match status" value="1"/>
</dbReference>
<sequence length="74" mass="8216">MYIMANATQPTPQQFYRLPHLKQRLGVSGSSIWAWVKAGKFPKPIKLSENCTAWNAADVEVWAAERIAASQAGK</sequence>
<reference evidence="1 2" key="2">
    <citation type="submission" date="2016-03" db="EMBL/GenBank/DDBJ databases">
        <title>New uncultured bacterium of the family Gallionellaceae from acid mine drainage: description and reconstruction of genome based on metagenomic analysis of microbial community.</title>
        <authorList>
            <person name="Kadnikov V."/>
            <person name="Ivasenko D."/>
            <person name="Beletsky A."/>
            <person name="Mardanov A."/>
            <person name="Danilova E."/>
            <person name="Pimenov N."/>
            <person name="Karnachuk O."/>
            <person name="Ravin N."/>
        </authorList>
    </citation>
    <scope>NUCLEOTIDE SEQUENCE [LARGE SCALE GENOMIC DNA]</scope>
    <source>
        <strain evidence="1">ShG14-8</strain>
    </source>
</reference>
<dbReference type="EMBL" id="LSLI01000009">
    <property type="protein sequence ID" value="KXS33202.1"/>
    <property type="molecule type" value="Genomic_DNA"/>
</dbReference>
<accession>A0A139BW87</accession>
<name>A0A139BW87_9PROT</name>
<evidence type="ECO:0000313" key="1">
    <source>
        <dbReference type="EMBL" id="KXS33202.1"/>
    </source>
</evidence>
<dbReference type="Proteomes" id="UP000070578">
    <property type="component" value="Unassembled WGS sequence"/>
</dbReference>
<dbReference type="InterPro" id="IPR010260">
    <property type="entry name" value="AlpA"/>
</dbReference>
<gene>
    <name evidence="1" type="ORF">AWT59_0635</name>
</gene>
<dbReference type="Gene3D" id="1.10.238.160">
    <property type="match status" value="1"/>
</dbReference>
<organism evidence="1 2">
    <name type="scientific">Candidatus Gallionella acididurans</name>
    <dbReference type="NCBI Taxonomy" id="1796491"/>
    <lineage>
        <taxon>Bacteria</taxon>
        <taxon>Pseudomonadati</taxon>
        <taxon>Pseudomonadota</taxon>
        <taxon>Betaproteobacteria</taxon>
        <taxon>Nitrosomonadales</taxon>
        <taxon>Gallionellaceae</taxon>
        <taxon>Gallionella</taxon>
    </lineage>
</organism>
<dbReference type="InterPro" id="IPR009061">
    <property type="entry name" value="DNA-bd_dom_put_sf"/>
</dbReference>
<evidence type="ECO:0000313" key="2">
    <source>
        <dbReference type="Proteomes" id="UP000070578"/>
    </source>
</evidence>
<dbReference type="SUPFAM" id="SSF46955">
    <property type="entry name" value="Putative DNA-binding domain"/>
    <property type="match status" value="1"/>
</dbReference>